<dbReference type="AlphaFoldDB" id="A0A9P4SHT8"/>
<sequence length="403" mass="45624">MAMEINRPDSRFPNYRDGDVRIILSNTRKFQLHSDTLRNSCNLFRKLLTEDRAAPLSTKAKKDGVVVRYRLHMTERPPDDNDGNANTGRLQLVELDSNGKIASKNTSVGVLTENDNGKVPNALFGYYHNVFAAIYNQELNIASEDIASVLTQCVGILDIAEYLGCVSAVAKIIDVAIISHGQILYRSIADKPIPWLLLSTRIKSDVIFKESMIHIVGQWNMLDADEKLAMPEDLHNRCWNKRLNVINFCRDYEAGLFGVYATSMRREAAVEDISRSSYGGDIYLWQACDIFKRYLGEALIGREEGWVCEDGGYMLYSRLSKGGQNYLTRAELEVFHRDFPMSNKGRGSLDNTLLKIKDRVRVFTANKGVLKNNSALDVDKFRIEYLTCAEVKREDVPWQGTIG</sequence>
<evidence type="ECO:0000313" key="1">
    <source>
        <dbReference type="EMBL" id="KAF2843216.1"/>
    </source>
</evidence>
<evidence type="ECO:0000313" key="2">
    <source>
        <dbReference type="Proteomes" id="UP000799429"/>
    </source>
</evidence>
<proteinExistence type="predicted"/>
<evidence type="ECO:0008006" key="3">
    <source>
        <dbReference type="Google" id="ProtNLM"/>
    </source>
</evidence>
<name>A0A9P4SHT8_9PEZI</name>
<gene>
    <name evidence="1" type="ORF">M501DRAFT_1028033</name>
</gene>
<dbReference type="PANTHER" id="PTHR38119">
    <property type="entry name" value="BTB DOMAIN-CONTAINING PROTEIN-RELATED"/>
    <property type="match status" value="1"/>
</dbReference>
<reference evidence="1" key="1">
    <citation type="journal article" date="2020" name="Stud. Mycol.">
        <title>101 Dothideomycetes genomes: a test case for predicting lifestyles and emergence of pathogens.</title>
        <authorList>
            <person name="Haridas S."/>
            <person name="Albert R."/>
            <person name="Binder M."/>
            <person name="Bloem J."/>
            <person name="Labutti K."/>
            <person name="Salamov A."/>
            <person name="Andreopoulos B."/>
            <person name="Baker S."/>
            <person name="Barry K."/>
            <person name="Bills G."/>
            <person name="Bluhm B."/>
            <person name="Cannon C."/>
            <person name="Castanera R."/>
            <person name="Culley D."/>
            <person name="Daum C."/>
            <person name="Ezra D."/>
            <person name="Gonzalez J."/>
            <person name="Henrissat B."/>
            <person name="Kuo A."/>
            <person name="Liang C."/>
            <person name="Lipzen A."/>
            <person name="Lutzoni F."/>
            <person name="Magnuson J."/>
            <person name="Mondo S."/>
            <person name="Nolan M."/>
            <person name="Ohm R."/>
            <person name="Pangilinan J."/>
            <person name="Park H.-J."/>
            <person name="Ramirez L."/>
            <person name="Alfaro M."/>
            <person name="Sun H."/>
            <person name="Tritt A."/>
            <person name="Yoshinaga Y."/>
            <person name="Zwiers L.-H."/>
            <person name="Turgeon B."/>
            <person name="Goodwin S."/>
            <person name="Spatafora J."/>
            <person name="Crous P."/>
            <person name="Grigoriev I."/>
        </authorList>
    </citation>
    <scope>NUCLEOTIDE SEQUENCE</scope>
    <source>
        <strain evidence="1">CBS 101060</strain>
    </source>
</reference>
<comment type="caution">
    <text evidence="1">The sequence shown here is derived from an EMBL/GenBank/DDBJ whole genome shotgun (WGS) entry which is preliminary data.</text>
</comment>
<dbReference type="OrthoDB" id="2129688at2759"/>
<dbReference type="PANTHER" id="PTHR38119:SF2">
    <property type="entry name" value="TRANSCRIPTION FACTOR DOMAIN-CONTAINING PROTEIN"/>
    <property type="match status" value="1"/>
</dbReference>
<keyword evidence="2" id="KW-1185">Reference proteome</keyword>
<dbReference type="Proteomes" id="UP000799429">
    <property type="component" value="Unassembled WGS sequence"/>
</dbReference>
<accession>A0A9P4SHT8</accession>
<dbReference type="EMBL" id="MU006089">
    <property type="protein sequence ID" value="KAF2843216.1"/>
    <property type="molecule type" value="Genomic_DNA"/>
</dbReference>
<organism evidence="1 2">
    <name type="scientific">Patellaria atrata CBS 101060</name>
    <dbReference type="NCBI Taxonomy" id="1346257"/>
    <lineage>
        <taxon>Eukaryota</taxon>
        <taxon>Fungi</taxon>
        <taxon>Dikarya</taxon>
        <taxon>Ascomycota</taxon>
        <taxon>Pezizomycotina</taxon>
        <taxon>Dothideomycetes</taxon>
        <taxon>Dothideomycetes incertae sedis</taxon>
        <taxon>Patellariales</taxon>
        <taxon>Patellariaceae</taxon>
        <taxon>Patellaria</taxon>
    </lineage>
</organism>
<protein>
    <recommendedName>
        <fullName evidence="3">BTB domain-containing protein</fullName>
    </recommendedName>
</protein>